<evidence type="ECO:0000313" key="5">
    <source>
        <dbReference type="EMBL" id="KKG95442.1"/>
    </source>
</evidence>
<proteinExistence type="predicted"/>
<protein>
    <recommendedName>
        <fullName evidence="3">DUF4352 domain-containing protein</fullName>
    </recommendedName>
</protein>
<evidence type="ECO:0000256" key="2">
    <source>
        <dbReference type="SAM" id="Phobius"/>
    </source>
</evidence>
<keyword evidence="2" id="KW-0812">Transmembrane</keyword>
<dbReference type="EMBL" id="JJPW01000005">
    <property type="protein sequence ID" value="KKH04024.1"/>
    <property type="molecule type" value="Genomic_DNA"/>
</dbReference>
<dbReference type="Pfam" id="PF11611">
    <property type="entry name" value="DUF4352"/>
    <property type="match status" value="1"/>
</dbReference>
<dbReference type="InterPro" id="IPR029051">
    <property type="entry name" value="DUF4352"/>
</dbReference>
<organism evidence="5 11">
    <name type="scientific">Methanosarcina mazei</name>
    <name type="common">Methanosarcina frisia</name>
    <dbReference type="NCBI Taxonomy" id="2209"/>
    <lineage>
        <taxon>Archaea</taxon>
        <taxon>Methanobacteriati</taxon>
        <taxon>Methanobacteriota</taxon>
        <taxon>Stenosarchaea group</taxon>
        <taxon>Methanomicrobia</taxon>
        <taxon>Methanosarcinales</taxon>
        <taxon>Methanosarcinaceae</taxon>
        <taxon>Methanosarcina</taxon>
    </lineage>
</organism>
<feature type="transmembrane region" description="Helical" evidence="2">
    <location>
        <begin position="44"/>
        <end position="61"/>
    </location>
</feature>
<evidence type="ECO:0000259" key="3">
    <source>
        <dbReference type="Pfam" id="PF11611"/>
    </source>
</evidence>
<dbReference type="EMBL" id="JJPV01000134">
    <property type="protein sequence ID" value="KKG95827.1"/>
    <property type="molecule type" value="Genomic_DNA"/>
</dbReference>
<evidence type="ECO:0000313" key="9">
    <source>
        <dbReference type="Proteomes" id="UP000034253"/>
    </source>
</evidence>
<dbReference type="InterPro" id="IPR029050">
    <property type="entry name" value="Immunoprotect_excell_Ig-like"/>
</dbReference>
<feature type="domain" description="DUF4352" evidence="3">
    <location>
        <begin position="94"/>
        <end position="182"/>
    </location>
</feature>
<dbReference type="Proteomes" id="UP000034468">
    <property type="component" value="Unassembled WGS sequence"/>
</dbReference>
<dbReference type="EMBL" id="JJPU01000181">
    <property type="protein sequence ID" value="KKG92440.1"/>
    <property type="molecule type" value="Genomic_DNA"/>
</dbReference>
<comment type="caution">
    <text evidence="5">The sequence shown here is derived from an EMBL/GenBank/DDBJ whole genome shotgun (WGS) entry which is preliminary data.</text>
</comment>
<evidence type="ECO:0000313" key="10">
    <source>
        <dbReference type="Proteomes" id="UP000034468"/>
    </source>
</evidence>
<dbReference type="Proteomes" id="UP000033835">
    <property type="component" value="Unassembled WGS sequence"/>
</dbReference>
<evidence type="ECO:0000313" key="6">
    <source>
        <dbReference type="EMBL" id="KKG95827.1"/>
    </source>
</evidence>
<dbReference type="AlphaFoldDB" id="A0A0F8J0H3"/>
<dbReference type="Proteomes" id="UP000034253">
    <property type="component" value="Unassembled WGS sequence"/>
</dbReference>
<gene>
    <name evidence="7" type="ORF">DU56_16010</name>
    <name evidence="4" type="ORF">DU66_10610</name>
    <name evidence="6" type="ORF">DU68_16355</name>
    <name evidence="5" type="ORF">DU69_06280</name>
</gene>
<evidence type="ECO:0000313" key="8">
    <source>
        <dbReference type="Proteomes" id="UP000033835"/>
    </source>
</evidence>
<dbReference type="EMBL" id="JJPT01000005">
    <property type="protein sequence ID" value="KKG95442.1"/>
    <property type="molecule type" value="Genomic_DNA"/>
</dbReference>
<keyword evidence="1" id="KW-0732">Signal</keyword>
<evidence type="ECO:0000313" key="11">
    <source>
        <dbReference type="Proteomes" id="UP000034657"/>
    </source>
</evidence>
<accession>A0A0F8J0H3</accession>
<dbReference type="Proteomes" id="UP000034657">
    <property type="component" value="Unassembled WGS sequence"/>
</dbReference>
<dbReference type="PATRIC" id="fig|2209.45.peg.2350"/>
<keyword evidence="2" id="KW-0472">Membrane</keyword>
<reference evidence="8 9" key="1">
    <citation type="journal article" date="2015" name="ISME J.">
        <title>Genomic and phenotypic differentiation among Methanosarcina mazei populations from Columbia River sediment.</title>
        <authorList>
            <person name="Youngblut N.D."/>
            <person name="Wirth J.S."/>
            <person name="Henriksen J.R."/>
            <person name="Smith M."/>
            <person name="Simon H."/>
            <person name="Metcalf W.W."/>
            <person name="Whitaker R.J."/>
        </authorList>
    </citation>
    <scope>NUCLEOTIDE SEQUENCE [LARGE SCALE GENOMIC DNA]</scope>
    <source>
        <strain evidence="5 11">3.H.M.1A.1</strain>
        <strain evidence="4 10">3.H.M.1B.1</strain>
        <strain evidence="6 8">3.H.M.1B.2</strain>
        <strain evidence="7 9">3.H.M.1B.5</strain>
    </source>
</reference>
<dbReference type="Gene3D" id="2.60.40.1240">
    <property type="match status" value="1"/>
</dbReference>
<keyword evidence="2" id="KW-1133">Transmembrane helix</keyword>
<evidence type="ECO:0000256" key="1">
    <source>
        <dbReference type="ARBA" id="ARBA00022729"/>
    </source>
</evidence>
<name>A0A0F8J0H3_METMZ</name>
<evidence type="ECO:0000313" key="7">
    <source>
        <dbReference type="EMBL" id="KKH04024.1"/>
    </source>
</evidence>
<sequence length="199" mass="22633">MFIQGCAFCSIDKMIKNRCLSIHFRNNLIFPRIINFEGLTMKKYIIVFILFLAIMLTVGCTETTTEAAKSTTPPPTESDKVCNFDWQYVTTPSIGQYYTAPFGYSYAVVNLYIQNEDDRTISTNPYYWNFVADGIKYSVDVASFSEGINQQTVEVGKGGEIEVQFVYLVKGDPREASLEYTGLSQPNIQRIEHYPKSEV</sequence>
<evidence type="ECO:0000313" key="4">
    <source>
        <dbReference type="EMBL" id="KKG92440.1"/>
    </source>
</evidence>